<dbReference type="OrthoDB" id="313075at2759"/>
<keyword evidence="3" id="KW-1185">Reference proteome</keyword>
<organism evidence="2 3">
    <name type="scientific">Paramecium sonneborni</name>
    <dbReference type="NCBI Taxonomy" id="65129"/>
    <lineage>
        <taxon>Eukaryota</taxon>
        <taxon>Sar</taxon>
        <taxon>Alveolata</taxon>
        <taxon>Ciliophora</taxon>
        <taxon>Intramacronucleata</taxon>
        <taxon>Oligohymenophorea</taxon>
        <taxon>Peniculida</taxon>
        <taxon>Parameciidae</taxon>
        <taxon>Paramecium</taxon>
    </lineage>
</organism>
<evidence type="ECO:0000256" key="1">
    <source>
        <dbReference type="SAM" id="Coils"/>
    </source>
</evidence>
<name>A0A8S1R992_9CILI</name>
<protein>
    <submittedName>
        <fullName evidence="2">Uncharacterized protein</fullName>
    </submittedName>
</protein>
<reference evidence="2" key="1">
    <citation type="submission" date="2021-01" db="EMBL/GenBank/DDBJ databases">
        <authorList>
            <consortium name="Genoscope - CEA"/>
            <person name="William W."/>
        </authorList>
    </citation>
    <scope>NUCLEOTIDE SEQUENCE</scope>
</reference>
<evidence type="ECO:0000313" key="3">
    <source>
        <dbReference type="Proteomes" id="UP000692954"/>
    </source>
</evidence>
<dbReference type="AlphaFoldDB" id="A0A8S1R992"/>
<sequence length="430" mass="50735">MKQEIIDTQSHKFDEKQIEITWSIQKGVPQNQDQINQQSPYQIVNAGQNENYGWGPGIGARAIFINQEEVIVCQDQNSGGQYLYFDQVQQQWLPFQQKADEIINKIKQQQNQNDEKVLIIEVSNHENFNEYKGQITEKELAQQSNNIMQFDDMFLMITENIQKIFDKTNAVYLEINQKEAKLMITLKTKIGRRQIDIPIKVPLSLIEQNEADKKKIKKIQQNKKFDEIYSKISKLEQLEEQQKQLNSKLDDIYSKIQKLEQLEEQQKRNFEDILILKNQLKQQQQLYQKLSIQHLKQQINQNSNIYMSQKIEGCYEFEFFIADDEIEFDVGIIADDNLENLQNKIKSYFIQLPYGNLVKGNQIYGYMITHIFQVDDKLAIRVDSKKHELQLIINDHVSAPLKIHNSIKEFSFIIKSQEPLEKFISEHNQV</sequence>
<feature type="coiled-coil region" evidence="1">
    <location>
        <begin position="228"/>
        <end position="293"/>
    </location>
</feature>
<accession>A0A8S1R992</accession>
<dbReference type="EMBL" id="CAJJDN010000144">
    <property type="protein sequence ID" value="CAD8123370.1"/>
    <property type="molecule type" value="Genomic_DNA"/>
</dbReference>
<keyword evidence="1" id="KW-0175">Coiled coil</keyword>
<evidence type="ECO:0000313" key="2">
    <source>
        <dbReference type="EMBL" id="CAD8123370.1"/>
    </source>
</evidence>
<dbReference type="Proteomes" id="UP000692954">
    <property type="component" value="Unassembled WGS sequence"/>
</dbReference>
<comment type="caution">
    <text evidence="2">The sequence shown here is derived from an EMBL/GenBank/DDBJ whole genome shotgun (WGS) entry which is preliminary data.</text>
</comment>
<gene>
    <name evidence="2" type="ORF">PSON_ATCC_30995.1.T1440080</name>
</gene>
<proteinExistence type="predicted"/>